<dbReference type="Proteomes" id="UP001305779">
    <property type="component" value="Unassembled WGS sequence"/>
</dbReference>
<keyword evidence="1 3" id="KW-0547">Nucleotide-binding</keyword>
<dbReference type="InterPro" id="IPR039383">
    <property type="entry name" value="FHIT"/>
</dbReference>
<feature type="short sequence motif" description="Histidine triad motif" evidence="2">
    <location>
        <begin position="99"/>
        <end position="103"/>
    </location>
</feature>
<dbReference type="EC" id="3.6.1.29" evidence="3"/>
<gene>
    <name evidence="6" type="ORF">PRZ48_009624</name>
</gene>
<name>A0ABR0EC88_ZASCE</name>
<keyword evidence="7" id="KW-1185">Reference proteome</keyword>
<protein>
    <recommendedName>
        <fullName evidence="3">Bis(5'-adenosyl)-triphosphatase</fullName>
        <ecNumber evidence="3">3.6.1.29</ecNumber>
    </recommendedName>
</protein>
<proteinExistence type="predicted"/>
<comment type="caution">
    <text evidence="6">The sequence shown here is derived from an EMBL/GenBank/DDBJ whole genome shotgun (WGS) entry which is preliminary data.</text>
</comment>
<reference evidence="6 7" key="1">
    <citation type="journal article" date="2023" name="G3 (Bethesda)">
        <title>A chromosome-level genome assembly of Zasmidium syzygii isolated from banana leaves.</title>
        <authorList>
            <person name="van Westerhoven A.C."/>
            <person name="Mehrabi R."/>
            <person name="Talebi R."/>
            <person name="Steentjes M.B.F."/>
            <person name="Corcolon B."/>
            <person name="Chong P.A."/>
            <person name="Kema G.H.J."/>
            <person name="Seidl M.F."/>
        </authorList>
    </citation>
    <scope>NUCLEOTIDE SEQUENCE [LARGE SCALE GENOMIC DNA]</scope>
    <source>
        <strain evidence="6 7">P124</strain>
    </source>
</reference>
<sequence>MPPFPGRTIMFGPFNVTSQVFHTTPHSFALVNLKPLLPGHILVSPLRVKPRLSDLTSDEIADLFLTVTRIQKTLKRVYKADAFNVAVQDGEAAGQTVPHVHCHVIPRTKGDPGGGDKVHEWLEGEEGDVGRHQREVEGKKEWPKDEDRKPRGRQEMEREARWLREEMERDGEGANL</sequence>
<organism evidence="6 7">
    <name type="scientific">Zasmidium cellare</name>
    <name type="common">Wine cellar mold</name>
    <name type="synonym">Racodium cellare</name>
    <dbReference type="NCBI Taxonomy" id="395010"/>
    <lineage>
        <taxon>Eukaryota</taxon>
        <taxon>Fungi</taxon>
        <taxon>Dikarya</taxon>
        <taxon>Ascomycota</taxon>
        <taxon>Pezizomycotina</taxon>
        <taxon>Dothideomycetes</taxon>
        <taxon>Dothideomycetidae</taxon>
        <taxon>Mycosphaerellales</taxon>
        <taxon>Mycosphaerellaceae</taxon>
        <taxon>Zasmidium</taxon>
    </lineage>
</organism>
<accession>A0ABR0EC88</accession>
<dbReference type="PROSITE" id="PS51084">
    <property type="entry name" value="HIT_2"/>
    <property type="match status" value="1"/>
</dbReference>
<dbReference type="CDD" id="cd01275">
    <property type="entry name" value="FHIT"/>
    <property type="match status" value="1"/>
</dbReference>
<evidence type="ECO:0000313" key="7">
    <source>
        <dbReference type="Proteomes" id="UP001305779"/>
    </source>
</evidence>
<dbReference type="InterPro" id="IPR051884">
    <property type="entry name" value="Bis(5'-adenosyl)-TPase_reg"/>
</dbReference>
<feature type="region of interest" description="Disordered" evidence="4">
    <location>
        <begin position="122"/>
        <end position="176"/>
    </location>
</feature>
<evidence type="ECO:0000256" key="2">
    <source>
        <dbReference type="PROSITE-ProRule" id="PRU00464"/>
    </source>
</evidence>
<dbReference type="SUPFAM" id="SSF54197">
    <property type="entry name" value="HIT-like"/>
    <property type="match status" value="1"/>
</dbReference>
<feature type="domain" description="HIT" evidence="5">
    <location>
        <begin position="7"/>
        <end position="114"/>
    </location>
</feature>
<evidence type="ECO:0000256" key="3">
    <source>
        <dbReference type="RuleBase" id="RU366076"/>
    </source>
</evidence>
<dbReference type="Pfam" id="PF01230">
    <property type="entry name" value="HIT"/>
    <property type="match status" value="1"/>
</dbReference>
<dbReference type="PANTHER" id="PTHR46243">
    <property type="entry name" value="BIS(5'-ADENOSYL)-TRIPHOSPHATASE"/>
    <property type="match status" value="1"/>
</dbReference>
<comment type="cofactor">
    <cofactor evidence="3">
        <name>Mn(2+)</name>
        <dbReference type="ChEBI" id="CHEBI:29035"/>
    </cofactor>
</comment>
<comment type="catalytic activity">
    <reaction evidence="3">
        <text>P(1),P(3)-bis(5'-adenosyl) triphosphate + H2O = AMP + ADP + 2 H(+)</text>
        <dbReference type="Rhea" id="RHEA:13893"/>
        <dbReference type="ChEBI" id="CHEBI:15377"/>
        <dbReference type="ChEBI" id="CHEBI:15378"/>
        <dbReference type="ChEBI" id="CHEBI:58529"/>
        <dbReference type="ChEBI" id="CHEBI:456215"/>
        <dbReference type="ChEBI" id="CHEBI:456216"/>
        <dbReference type="EC" id="3.6.1.29"/>
    </reaction>
</comment>
<keyword evidence="3" id="KW-0378">Hydrolase</keyword>
<evidence type="ECO:0000256" key="4">
    <source>
        <dbReference type="SAM" id="MobiDB-lite"/>
    </source>
</evidence>
<evidence type="ECO:0000313" key="6">
    <source>
        <dbReference type="EMBL" id="KAK4499112.1"/>
    </source>
</evidence>
<dbReference type="EMBL" id="JAXOVC010000007">
    <property type="protein sequence ID" value="KAK4499112.1"/>
    <property type="molecule type" value="Genomic_DNA"/>
</dbReference>
<dbReference type="InterPro" id="IPR011146">
    <property type="entry name" value="HIT-like"/>
</dbReference>
<evidence type="ECO:0000256" key="1">
    <source>
        <dbReference type="ARBA" id="ARBA00022741"/>
    </source>
</evidence>
<dbReference type="PANTHER" id="PTHR46243:SF1">
    <property type="entry name" value="BIS(5'-ADENOSYL)-TRIPHOSPHATASE"/>
    <property type="match status" value="1"/>
</dbReference>
<dbReference type="InterPro" id="IPR036265">
    <property type="entry name" value="HIT-like_sf"/>
</dbReference>
<dbReference type="Gene3D" id="3.30.428.10">
    <property type="entry name" value="HIT-like"/>
    <property type="match status" value="1"/>
</dbReference>
<evidence type="ECO:0000259" key="5">
    <source>
        <dbReference type="PROSITE" id="PS51084"/>
    </source>
</evidence>